<organism evidence="1 2">
    <name type="scientific">Candidatus Portnoybacteria bacterium RBG_13_41_18</name>
    <dbReference type="NCBI Taxonomy" id="1801991"/>
    <lineage>
        <taxon>Bacteria</taxon>
        <taxon>Candidatus Portnoyibacteriota</taxon>
    </lineage>
</organism>
<comment type="caution">
    <text evidence="1">The sequence shown here is derived from an EMBL/GenBank/DDBJ whole genome shotgun (WGS) entry which is preliminary data.</text>
</comment>
<dbReference type="AlphaFoldDB" id="A0A1G2F4N1"/>
<sequence>MKINKFNFRFLILQMIDKKEKILLLIDSHALIHRAFHALPPLTTKKGERVNLVYVNLSWRTVLRKDAIMRLCQ</sequence>
<reference evidence="1 2" key="1">
    <citation type="journal article" date="2016" name="Nat. Commun.">
        <title>Thousands of microbial genomes shed light on interconnected biogeochemical processes in an aquifer system.</title>
        <authorList>
            <person name="Anantharaman K."/>
            <person name="Brown C.T."/>
            <person name="Hug L.A."/>
            <person name="Sharon I."/>
            <person name="Castelle C.J."/>
            <person name="Probst A.J."/>
            <person name="Thomas B.C."/>
            <person name="Singh A."/>
            <person name="Wilkins M.J."/>
            <person name="Karaoz U."/>
            <person name="Brodie E.L."/>
            <person name="Williams K.H."/>
            <person name="Hubbard S.S."/>
            <person name="Banfield J.F."/>
        </authorList>
    </citation>
    <scope>NUCLEOTIDE SEQUENCE [LARGE SCALE GENOMIC DNA]</scope>
</reference>
<dbReference type="Proteomes" id="UP000177725">
    <property type="component" value="Unassembled WGS sequence"/>
</dbReference>
<name>A0A1G2F4N1_9BACT</name>
<dbReference type="Gene3D" id="3.40.50.1010">
    <property type="entry name" value="5'-nuclease"/>
    <property type="match status" value="1"/>
</dbReference>
<gene>
    <name evidence="1" type="ORF">A2174_03675</name>
</gene>
<protein>
    <recommendedName>
        <fullName evidence="3">5'-3' exonuclease alpha-helical arch N-terminal domain-containing protein</fullName>
    </recommendedName>
</protein>
<dbReference type="InterPro" id="IPR029060">
    <property type="entry name" value="PIN-like_dom_sf"/>
</dbReference>
<proteinExistence type="predicted"/>
<evidence type="ECO:0000313" key="2">
    <source>
        <dbReference type="Proteomes" id="UP000177725"/>
    </source>
</evidence>
<dbReference type="EMBL" id="MHMV01000059">
    <property type="protein sequence ID" value="OGZ32979.1"/>
    <property type="molecule type" value="Genomic_DNA"/>
</dbReference>
<dbReference type="SUPFAM" id="SSF88723">
    <property type="entry name" value="PIN domain-like"/>
    <property type="match status" value="1"/>
</dbReference>
<evidence type="ECO:0000313" key="1">
    <source>
        <dbReference type="EMBL" id="OGZ32979.1"/>
    </source>
</evidence>
<accession>A0A1G2F4N1</accession>
<evidence type="ECO:0008006" key="3">
    <source>
        <dbReference type="Google" id="ProtNLM"/>
    </source>
</evidence>